<proteinExistence type="predicted"/>
<evidence type="ECO:0000313" key="6">
    <source>
        <dbReference type="EMBL" id="MCX2980238.1"/>
    </source>
</evidence>
<gene>
    <name evidence="6" type="ORF">EYC98_05070</name>
</gene>
<keyword evidence="4 5" id="KW-0472">Membrane</keyword>
<keyword evidence="7" id="KW-1185">Reference proteome</keyword>
<feature type="transmembrane region" description="Helical" evidence="5">
    <location>
        <begin position="108"/>
        <end position="129"/>
    </location>
</feature>
<comment type="subcellular location">
    <subcellularLocation>
        <location evidence="1">Membrane</location>
    </subcellularLocation>
</comment>
<dbReference type="Gene3D" id="1.20.120.550">
    <property type="entry name" value="Membrane associated eicosanoid/glutathione metabolism-like domain"/>
    <property type="match status" value="1"/>
</dbReference>
<evidence type="ECO:0000313" key="7">
    <source>
        <dbReference type="Proteomes" id="UP001143362"/>
    </source>
</evidence>
<dbReference type="RefSeq" id="WP_279244217.1">
    <property type="nucleotide sequence ID" value="NZ_SHNN01000001.1"/>
</dbReference>
<keyword evidence="3 5" id="KW-1133">Transmembrane helix</keyword>
<evidence type="ECO:0000256" key="1">
    <source>
        <dbReference type="ARBA" id="ARBA00004370"/>
    </source>
</evidence>
<feature type="transmembrane region" description="Helical" evidence="5">
    <location>
        <begin position="75"/>
        <end position="96"/>
    </location>
</feature>
<dbReference type="InterPro" id="IPR001129">
    <property type="entry name" value="Membr-assoc_MAPEG"/>
</dbReference>
<dbReference type="EMBL" id="SHNN01000001">
    <property type="protein sequence ID" value="MCX2980238.1"/>
    <property type="molecule type" value="Genomic_DNA"/>
</dbReference>
<name>A0ABT3TD91_9GAMM</name>
<evidence type="ECO:0000256" key="2">
    <source>
        <dbReference type="ARBA" id="ARBA00022692"/>
    </source>
</evidence>
<organism evidence="6 7">
    <name type="scientific">Candidatus Litorirhabdus singularis</name>
    <dbReference type="NCBI Taxonomy" id="2518993"/>
    <lineage>
        <taxon>Bacteria</taxon>
        <taxon>Pseudomonadati</taxon>
        <taxon>Pseudomonadota</taxon>
        <taxon>Gammaproteobacteria</taxon>
        <taxon>Cellvibrionales</taxon>
        <taxon>Halieaceae</taxon>
        <taxon>Candidatus Litorirhabdus</taxon>
    </lineage>
</organism>
<sequence length="132" mass="14175">MSTYLICIALLGFLCLSLGFHVSMARAKVGAMYGGDADPDSALYKAQRAHGNTIEYAPILALLIFALGQTEQASWVVWTMMLATFFRYLIVVGILLPQTMAKPNPMRFLGALGTYISGLVLVAALVIQATSG</sequence>
<evidence type="ECO:0000256" key="3">
    <source>
        <dbReference type="ARBA" id="ARBA00022989"/>
    </source>
</evidence>
<evidence type="ECO:0000256" key="4">
    <source>
        <dbReference type="ARBA" id="ARBA00023136"/>
    </source>
</evidence>
<dbReference type="Proteomes" id="UP001143362">
    <property type="component" value="Unassembled WGS sequence"/>
</dbReference>
<evidence type="ECO:0000256" key="5">
    <source>
        <dbReference type="SAM" id="Phobius"/>
    </source>
</evidence>
<protein>
    <submittedName>
        <fullName evidence="6">MAPEG family protein</fullName>
    </submittedName>
</protein>
<keyword evidence="2 5" id="KW-0812">Transmembrane</keyword>
<comment type="caution">
    <text evidence="6">The sequence shown here is derived from an EMBL/GenBank/DDBJ whole genome shotgun (WGS) entry which is preliminary data.</text>
</comment>
<dbReference type="Pfam" id="PF01124">
    <property type="entry name" value="MAPEG"/>
    <property type="match status" value="1"/>
</dbReference>
<dbReference type="InterPro" id="IPR023352">
    <property type="entry name" value="MAPEG-like_dom_sf"/>
</dbReference>
<dbReference type="SUPFAM" id="SSF161084">
    <property type="entry name" value="MAPEG domain-like"/>
    <property type="match status" value="1"/>
</dbReference>
<accession>A0ABT3TD91</accession>
<reference evidence="6" key="1">
    <citation type="submission" date="2019-02" db="EMBL/GenBank/DDBJ databases">
        <authorList>
            <person name="Li S.-H."/>
        </authorList>
    </citation>
    <scope>NUCLEOTIDE SEQUENCE</scope>
    <source>
        <strain evidence="6">IMCC14734</strain>
    </source>
</reference>